<accession>A1K955</accession>
<keyword evidence="2" id="KW-0732">Signal</keyword>
<organism evidence="3 4">
    <name type="scientific">Azoarcus sp. (strain BH72)</name>
    <dbReference type="NCBI Taxonomy" id="418699"/>
    <lineage>
        <taxon>Bacteria</taxon>
        <taxon>Pseudomonadati</taxon>
        <taxon>Pseudomonadota</taxon>
        <taxon>Betaproteobacteria</taxon>
        <taxon>Rhodocyclales</taxon>
        <taxon>Zoogloeaceae</taxon>
        <taxon>Azoarcus</taxon>
    </lineage>
</organism>
<keyword evidence="4" id="KW-1185">Reference proteome</keyword>
<feature type="region of interest" description="Disordered" evidence="1">
    <location>
        <begin position="149"/>
        <end position="179"/>
    </location>
</feature>
<dbReference type="KEGG" id="azo:azo2744"/>
<evidence type="ECO:0000256" key="1">
    <source>
        <dbReference type="SAM" id="MobiDB-lite"/>
    </source>
</evidence>
<feature type="signal peptide" evidence="2">
    <location>
        <begin position="1"/>
        <end position="26"/>
    </location>
</feature>
<proteinExistence type="predicted"/>
<dbReference type="InterPro" id="IPR012899">
    <property type="entry name" value="LTXXQ"/>
</dbReference>
<dbReference type="Pfam" id="PF07813">
    <property type="entry name" value="LTXXQ"/>
    <property type="match status" value="1"/>
</dbReference>
<dbReference type="eggNOG" id="ENOG5032X40">
    <property type="taxonomic scope" value="Bacteria"/>
</dbReference>
<reference evidence="3 4" key="1">
    <citation type="journal article" date="2006" name="Nat. Biotechnol.">
        <title>Complete genome of the mutualistic, N2-fixing grass endophyte Azoarcus sp. strain BH72.</title>
        <authorList>
            <person name="Krause A."/>
            <person name="Ramakumar A."/>
            <person name="Bartels D."/>
            <person name="Battistoni F."/>
            <person name="Bekel T."/>
            <person name="Boch J."/>
            <person name="Boehm M."/>
            <person name="Friedrich F."/>
            <person name="Hurek T."/>
            <person name="Krause L."/>
            <person name="Linke B."/>
            <person name="McHardy A.C."/>
            <person name="Sarkar A."/>
            <person name="Schneiker S."/>
            <person name="Syed A.A."/>
            <person name="Thauer R."/>
            <person name="Vorhoelter F.-J."/>
            <person name="Weidner S."/>
            <person name="Puehler A."/>
            <person name="Reinhold-Hurek B."/>
            <person name="Kaiser O."/>
            <person name="Goesmann A."/>
        </authorList>
    </citation>
    <scope>NUCLEOTIDE SEQUENCE [LARGE SCALE GENOMIC DNA]</scope>
    <source>
        <strain evidence="3 4">BH72</strain>
    </source>
</reference>
<dbReference type="GO" id="GO:0042597">
    <property type="term" value="C:periplasmic space"/>
    <property type="evidence" value="ECO:0007669"/>
    <property type="project" value="InterPro"/>
</dbReference>
<dbReference type="EMBL" id="AM406670">
    <property type="protein sequence ID" value="CAL95360.1"/>
    <property type="molecule type" value="Genomic_DNA"/>
</dbReference>
<dbReference type="AlphaFoldDB" id="A1K955"/>
<gene>
    <name evidence="3" type="ordered locus">azo2744</name>
</gene>
<evidence type="ECO:0000256" key="2">
    <source>
        <dbReference type="SAM" id="SignalP"/>
    </source>
</evidence>
<name>A1K955_AZOSB</name>
<sequence length="179" mass="19651">MKTPIKRTAIVLFAALGVLGSGLAAARGGDGMPRDCGWHAMSAERVKDKADLGLARLELALAIKPEQKGAWDQFKTAMLRRAERMGADFEARAKEVAPKTALERMERMEVRGKAHLAELAETRNDVEALYGKLSDAQKKVFDAEFRHGFGGDGPRHAGMRGEHRPRHEGMHGGRAVEPR</sequence>
<evidence type="ECO:0000313" key="4">
    <source>
        <dbReference type="Proteomes" id="UP000002588"/>
    </source>
</evidence>
<evidence type="ECO:0000313" key="3">
    <source>
        <dbReference type="EMBL" id="CAL95360.1"/>
    </source>
</evidence>
<dbReference type="Proteomes" id="UP000002588">
    <property type="component" value="Chromosome"/>
</dbReference>
<dbReference type="HOGENOM" id="CLU_1500590_0_0_4"/>
<dbReference type="RefSeq" id="WP_011766470.1">
    <property type="nucleotide sequence ID" value="NC_008702.1"/>
</dbReference>
<dbReference type="STRING" id="62928.azo2744"/>
<feature type="chain" id="PRO_5002635370" evidence="2">
    <location>
        <begin position="27"/>
        <end position="179"/>
    </location>
</feature>
<protein>
    <submittedName>
        <fullName evidence="3">Hypothetical secreted protein</fullName>
    </submittedName>
</protein>